<name>A0A7S1U8M0_9STRA</name>
<gene>
    <name evidence="3" type="ORF">PPAR1163_LOCUS18433</name>
</gene>
<dbReference type="Gene3D" id="3.30.1370.160">
    <property type="match status" value="1"/>
</dbReference>
<keyword evidence="1" id="KW-0694">RNA-binding</keyword>
<evidence type="ECO:0000259" key="2">
    <source>
        <dbReference type="SMART" id="SM00363"/>
    </source>
</evidence>
<dbReference type="PROSITE" id="PS50889">
    <property type="entry name" value="S4"/>
    <property type="match status" value="1"/>
</dbReference>
<dbReference type="PANTHER" id="PTHR13633">
    <property type="entry name" value="MITOCHONDRIAL TRANSCRIPTION RESCUE FACTOR 1"/>
    <property type="match status" value="1"/>
</dbReference>
<feature type="domain" description="RNA-binding S4" evidence="2">
    <location>
        <begin position="170"/>
        <end position="226"/>
    </location>
</feature>
<dbReference type="PANTHER" id="PTHR13633:SF3">
    <property type="entry name" value="MITOCHONDRIAL TRANSCRIPTION RESCUE FACTOR 1"/>
    <property type="match status" value="1"/>
</dbReference>
<dbReference type="EMBL" id="HBGJ01029190">
    <property type="protein sequence ID" value="CAD9260055.1"/>
    <property type="molecule type" value="Transcribed_RNA"/>
</dbReference>
<dbReference type="GO" id="GO:0003723">
    <property type="term" value="F:RNA binding"/>
    <property type="evidence" value="ECO:0007669"/>
    <property type="project" value="UniProtKB-KW"/>
</dbReference>
<proteinExistence type="predicted"/>
<sequence>MDVAATALRTWEVGATKFLRPPEHRALLELFKPLSDVSCVAAGGYEDAERRVLLVGRPDVLDGLGEEALADDAIAAVAIEGKFEFDAAGHRDFLGSVLKLGIEREFLGDIIVLPDGEGAQVVATPGVADMLEASLTRVRSVTVSCKRIPLDELRPQPLRRKDVTAVEASLRLDAVASGGMGISRGVASDMAKAGDILLNWRPAKAAKEVASGDVITIRGAGRVEVHDIDLTAKGKFRIKMTRLS</sequence>
<dbReference type="CDD" id="cd00165">
    <property type="entry name" value="S4"/>
    <property type="match status" value="1"/>
</dbReference>
<dbReference type="Gene3D" id="3.30.70.330">
    <property type="match status" value="1"/>
</dbReference>
<dbReference type="Gene3D" id="3.10.290.10">
    <property type="entry name" value="RNA-binding S4 domain"/>
    <property type="match status" value="1"/>
</dbReference>
<dbReference type="Pfam" id="PF17774">
    <property type="entry name" value="YlmH_RBD"/>
    <property type="match status" value="1"/>
</dbReference>
<accession>A0A7S1U8M0</accession>
<dbReference type="SUPFAM" id="SSF55174">
    <property type="entry name" value="Alpha-L RNA-binding motif"/>
    <property type="match status" value="1"/>
</dbReference>
<dbReference type="InterPro" id="IPR040591">
    <property type="entry name" value="RqcP2_RBD"/>
</dbReference>
<dbReference type="SMART" id="SM00363">
    <property type="entry name" value="S4"/>
    <property type="match status" value="1"/>
</dbReference>
<dbReference type="AlphaFoldDB" id="A0A7S1U8M0"/>
<protein>
    <recommendedName>
        <fullName evidence="2">RNA-binding S4 domain-containing protein</fullName>
    </recommendedName>
</protein>
<evidence type="ECO:0000313" key="3">
    <source>
        <dbReference type="EMBL" id="CAD9260055.1"/>
    </source>
</evidence>
<dbReference type="InterPro" id="IPR012677">
    <property type="entry name" value="Nucleotide-bd_a/b_plait_sf"/>
</dbReference>
<organism evidence="3">
    <name type="scientific">Phaeomonas parva</name>
    <dbReference type="NCBI Taxonomy" id="124430"/>
    <lineage>
        <taxon>Eukaryota</taxon>
        <taxon>Sar</taxon>
        <taxon>Stramenopiles</taxon>
        <taxon>Ochrophyta</taxon>
        <taxon>Pinguiophyceae</taxon>
        <taxon>Pinguiochrysidales</taxon>
        <taxon>Pinguiochrysidaceae</taxon>
        <taxon>Phaeomonas</taxon>
    </lineage>
</organism>
<dbReference type="InterPro" id="IPR017506">
    <property type="entry name" value="PSII_S4"/>
</dbReference>
<evidence type="ECO:0000256" key="1">
    <source>
        <dbReference type="PROSITE-ProRule" id="PRU00182"/>
    </source>
</evidence>
<dbReference type="InterPro" id="IPR002942">
    <property type="entry name" value="S4_RNA-bd"/>
</dbReference>
<dbReference type="InterPro" id="IPR036986">
    <property type="entry name" value="S4_RNA-bd_sf"/>
</dbReference>
<reference evidence="3" key="1">
    <citation type="submission" date="2021-01" db="EMBL/GenBank/DDBJ databases">
        <authorList>
            <person name="Corre E."/>
            <person name="Pelletier E."/>
            <person name="Niang G."/>
            <person name="Scheremetjew M."/>
            <person name="Finn R."/>
            <person name="Kale V."/>
            <person name="Holt S."/>
            <person name="Cochrane G."/>
            <person name="Meng A."/>
            <person name="Brown T."/>
            <person name="Cohen L."/>
        </authorList>
    </citation>
    <scope>NUCLEOTIDE SEQUENCE</scope>
    <source>
        <strain evidence="3">CCMP2877</strain>
    </source>
</reference>
<dbReference type="NCBIfam" id="TIGR03069">
    <property type="entry name" value="PS_II_S4"/>
    <property type="match status" value="1"/>
</dbReference>